<dbReference type="AlphaFoldDB" id="A0AAV2I8C3"/>
<dbReference type="GO" id="GO:0045505">
    <property type="term" value="F:dynein intermediate chain binding"/>
    <property type="evidence" value="ECO:0007669"/>
    <property type="project" value="InterPro"/>
</dbReference>
<gene>
    <name evidence="2" type="ORF">GSLYS_00015657001</name>
</gene>
<evidence type="ECO:0000313" key="3">
    <source>
        <dbReference type="Proteomes" id="UP001497497"/>
    </source>
</evidence>
<dbReference type="PANTHER" id="PTHR45703">
    <property type="entry name" value="DYNEIN HEAVY CHAIN"/>
    <property type="match status" value="1"/>
</dbReference>
<sequence>MSKVELPITGISISSISDVTKLPSVATGRSSLVASPSLPKAHCYTHKEIAGNWALELRTRINESIECHEDVNEDDIMTLKKELIAIFITTLQADSRKEWSVFVEILALLEPYKEFFDYFETKAEFHHYLERVLYHVEFHKEKLFDLHIETNLIRVFPEHVRQLKAKGLAPAKNYCIVPPLTQGLGTPSRMIAMRQQDTVPSKSHLNPRNLLPDGTNPYSSYIPTDKEIVGAKSLTIRDISKSMGAVALEMAARESIWNHTLGTTALALATDLPEEDEPSSVRKSLHVLQLSSRKEKTPRPVPNMQEEVLVMNGREAVQYFTSCYHMGQIKSLYLNLATNKHYRPYDLISVPKSKANPEHYVFSTFGVLHVYPDQASESLTLAEWQREAVLWNAISNIPFFKNYLIRKAFHRWKTNHQFTEFQRRQRQVLSNLLSAMPPFGAALLQISHLLKELLTVPFLPSEIDKTYELGEFENSINYKNIQADQLLGRFFKYCKMVVDFTSDEAFKKLRHCEEQLKKKTYFSKDSLSLQRMKKEEREKNLANAKQETSLLGNFVKLVDQLIVEHMFEITKTQTIFFVNKVLSVGLDAPREGFFKANLVFDKEGKCFK</sequence>
<keyword evidence="3" id="KW-1185">Reference proteome</keyword>
<dbReference type="InterPro" id="IPR026983">
    <property type="entry name" value="DHC"/>
</dbReference>
<dbReference type="GO" id="GO:0007018">
    <property type="term" value="P:microtubule-based movement"/>
    <property type="evidence" value="ECO:0007669"/>
    <property type="project" value="InterPro"/>
</dbReference>
<evidence type="ECO:0000313" key="2">
    <source>
        <dbReference type="EMBL" id="CAL1542051.1"/>
    </source>
</evidence>
<comment type="caution">
    <text evidence="2">The sequence shown here is derived from an EMBL/GenBank/DDBJ whole genome shotgun (WGS) entry which is preliminary data.</text>
</comment>
<dbReference type="PANTHER" id="PTHR45703:SF36">
    <property type="entry name" value="DYNEIN HEAVY CHAIN, CYTOPLASMIC"/>
    <property type="match status" value="1"/>
</dbReference>
<feature type="region of interest" description="Disordered" evidence="1">
    <location>
        <begin position="274"/>
        <end position="301"/>
    </location>
</feature>
<organism evidence="2 3">
    <name type="scientific">Lymnaea stagnalis</name>
    <name type="common">Great pond snail</name>
    <name type="synonym">Helix stagnalis</name>
    <dbReference type="NCBI Taxonomy" id="6523"/>
    <lineage>
        <taxon>Eukaryota</taxon>
        <taxon>Metazoa</taxon>
        <taxon>Spiralia</taxon>
        <taxon>Lophotrochozoa</taxon>
        <taxon>Mollusca</taxon>
        <taxon>Gastropoda</taxon>
        <taxon>Heterobranchia</taxon>
        <taxon>Euthyneura</taxon>
        <taxon>Panpulmonata</taxon>
        <taxon>Hygrophila</taxon>
        <taxon>Lymnaeoidea</taxon>
        <taxon>Lymnaeidae</taxon>
        <taxon>Lymnaea</taxon>
    </lineage>
</organism>
<dbReference type="GO" id="GO:0051959">
    <property type="term" value="F:dynein light intermediate chain binding"/>
    <property type="evidence" value="ECO:0007669"/>
    <property type="project" value="InterPro"/>
</dbReference>
<proteinExistence type="predicted"/>
<accession>A0AAV2I8C3</accession>
<evidence type="ECO:0000256" key="1">
    <source>
        <dbReference type="SAM" id="MobiDB-lite"/>
    </source>
</evidence>
<name>A0AAV2I8C3_LYMST</name>
<dbReference type="GO" id="GO:0030286">
    <property type="term" value="C:dynein complex"/>
    <property type="evidence" value="ECO:0007669"/>
    <property type="project" value="InterPro"/>
</dbReference>
<protein>
    <submittedName>
        <fullName evidence="2">Uncharacterized protein</fullName>
    </submittedName>
</protein>
<dbReference type="Proteomes" id="UP001497497">
    <property type="component" value="Unassembled WGS sequence"/>
</dbReference>
<dbReference type="EMBL" id="CAXITT010000467">
    <property type="protein sequence ID" value="CAL1542051.1"/>
    <property type="molecule type" value="Genomic_DNA"/>
</dbReference>
<reference evidence="2 3" key="1">
    <citation type="submission" date="2024-04" db="EMBL/GenBank/DDBJ databases">
        <authorList>
            <consortium name="Genoscope - CEA"/>
            <person name="William W."/>
        </authorList>
    </citation>
    <scope>NUCLEOTIDE SEQUENCE [LARGE SCALE GENOMIC DNA]</scope>
</reference>